<accession>A0A518H674</accession>
<evidence type="ECO:0000256" key="1">
    <source>
        <dbReference type="SAM" id="MobiDB-lite"/>
    </source>
</evidence>
<dbReference type="KEGG" id="tpla:ElP_42620"/>
<feature type="region of interest" description="Disordered" evidence="1">
    <location>
        <begin position="204"/>
        <end position="270"/>
    </location>
</feature>
<reference evidence="2 3" key="1">
    <citation type="submission" date="2019-02" db="EMBL/GenBank/DDBJ databases">
        <title>Deep-cultivation of Planctomycetes and their phenomic and genomic characterization uncovers novel biology.</title>
        <authorList>
            <person name="Wiegand S."/>
            <person name="Jogler M."/>
            <person name="Boedeker C."/>
            <person name="Pinto D."/>
            <person name="Vollmers J."/>
            <person name="Rivas-Marin E."/>
            <person name="Kohn T."/>
            <person name="Peeters S.H."/>
            <person name="Heuer A."/>
            <person name="Rast P."/>
            <person name="Oberbeckmann S."/>
            <person name="Bunk B."/>
            <person name="Jeske O."/>
            <person name="Meyerdierks A."/>
            <person name="Storesund J.E."/>
            <person name="Kallscheuer N."/>
            <person name="Luecker S."/>
            <person name="Lage O.M."/>
            <person name="Pohl T."/>
            <person name="Merkel B.J."/>
            <person name="Hornburger P."/>
            <person name="Mueller R.-W."/>
            <person name="Bruemmer F."/>
            <person name="Labrenz M."/>
            <person name="Spormann A.M."/>
            <person name="Op den Camp H."/>
            <person name="Overmann J."/>
            <person name="Amann R."/>
            <person name="Jetten M.S.M."/>
            <person name="Mascher T."/>
            <person name="Medema M.H."/>
            <person name="Devos D.P."/>
            <person name="Kaster A.-K."/>
            <person name="Ovreas L."/>
            <person name="Rohde M."/>
            <person name="Galperin M.Y."/>
            <person name="Jogler C."/>
        </authorList>
    </citation>
    <scope>NUCLEOTIDE SEQUENCE [LARGE SCALE GENOMIC DNA]</scope>
    <source>
        <strain evidence="2 3">ElP</strain>
    </source>
</reference>
<organism evidence="2 3">
    <name type="scientific">Tautonia plasticadhaerens</name>
    <dbReference type="NCBI Taxonomy" id="2527974"/>
    <lineage>
        <taxon>Bacteria</taxon>
        <taxon>Pseudomonadati</taxon>
        <taxon>Planctomycetota</taxon>
        <taxon>Planctomycetia</taxon>
        <taxon>Isosphaerales</taxon>
        <taxon>Isosphaeraceae</taxon>
        <taxon>Tautonia</taxon>
    </lineage>
</organism>
<feature type="region of interest" description="Disordered" evidence="1">
    <location>
        <begin position="1"/>
        <end position="124"/>
    </location>
</feature>
<name>A0A518H674_9BACT</name>
<dbReference type="Proteomes" id="UP000317835">
    <property type="component" value="Chromosome"/>
</dbReference>
<sequence length="270" mass="28138">MAGLPVDATGRVAAKGGRRRPGLGGASGVPRHGSRGRRGCARGPGPMPGLVAPARTGRADAPPGPGAARRPWEEEVLYKGRLQPARPGTGGQSPGRAPGRGRREVVGEGWDTPPAEQMGTEALFPSSDRLVAGLVGRAGWSGRGSEGPAPSHEIWPLPGRATARRGPDSLPRTTWFRDDRGARMWRVRFCVPAGTRSPATAVAPRWAPERGSGDSTIGLAPARSRRPSRTAAGPCVSGSPTPLPGRAARDRGLKGRPIPAMARIAAHRRP</sequence>
<feature type="region of interest" description="Disordered" evidence="1">
    <location>
        <begin position="141"/>
        <end position="175"/>
    </location>
</feature>
<evidence type="ECO:0000313" key="2">
    <source>
        <dbReference type="EMBL" id="QDV36342.1"/>
    </source>
</evidence>
<evidence type="ECO:0000313" key="3">
    <source>
        <dbReference type="Proteomes" id="UP000317835"/>
    </source>
</evidence>
<gene>
    <name evidence="2" type="ORF">ElP_42620</name>
</gene>
<dbReference type="EMBL" id="CP036426">
    <property type="protein sequence ID" value="QDV36342.1"/>
    <property type="molecule type" value="Genomic_DNA"/>
</dbReference>
<keyword evidence="3" id="KW-1185">Reference proteome</keyword>
<feature type="compositionally biased region" description="Low complexity" evidence="1">
    <location>
        <begin position="41"/>
        <end position="69"/>
    </location>
</feature>
<dbReference type="AlphaFoldDB" id="A0A518H674"/>
<proteinExistence type="predicted"/>
<protein>
    <submittedName>
        <fullName evidence="2">Uncharacterized protein</fullName>
    </submittedName>
</protein>